<proteinExistence type="predicted"/>
<protein>
    <recommendedName>
        <fullName evidence="3">Zn(2)-C6 fungal-type domain-containing protein</fullName>
    </recommendedName>
</protein>
<dbReference type="PANTHER" id="PTHR37534:SF49">
    <property type="entry name" value="LYSINE BIOSYNTHESIS REGULATORY PROTEIN LYS14"/>
    <property type="match status" value="1"/>
</dbReference>
<evidence type="ECO:0000256" key="2">
    <source>
        <dbReference type="ARBA" id="ARBA00023242"/>
    </source>
</evidence>
<dbReference type="PANTHER" id="PTHR37534">
    <property type="entry name" value="TRANSCRIPTIONAL ACTIVATOR PROTEIN UGA3"/>
    <property type="match status" value="1"/>
</dbReference>
<evidence type="ECO:0000259" key="3">
    <source>
        <dbReference type="PROSITE" id="PS50048"/>
    </source>
</evidence>
<dbReference type="InterPro" id="IPR001138">
    <property type="entry name" value="Zn2Cys6_DnaBD"/>
</dbReference>
<dbReference type="GeneID" id="30984824"/>
<dbReference type="Proteomes" id="UP000094285">
    <property type="component" value="Unassembled WGS sequence"/>
</dbReference>
<keyword evidence="5" id="KW-1185">Reference proteome</keyword>
<dbReference type="PROSITE" id="PS00463">
    <property type="entry name" value="ZN2_CY6_FUNGAL_1"/>
    <property type="match status" value="1"/>
</dbReference>
<reference evidence="5" key="1">
    <citation type="submission" date="2016-05" db="EMBL/GenBank/DDBJ databases">
        <title>Comparative genomics of biotechnologically important yeasts.</title>
        <authorList>
            <consortium name="DOE Joint Genome Institute"/>
            <person name="Riley R."/>
            <person name="Haridas S."/>
            <person name="Wolfe K.H."/>
            <person name="Lopes M.R."/>
            <person name="Hittinger C.T."/>
            <person name="Goker M."/>
            <person name="Salamov A."/>
            <person name="Wisecaver J."/>
            <person name="Long T.M."/>
            <person name="Aerts A.L."/>
            <person name="Barry K."/>
            <person name="Choi C."/>
            <person name="Clum A."/>
            <person name="Coughlan A.Y."/>
            <person name="Deshpande S."/>
            <person name="Douglass A.P."/>
            <person name="Hanson S.J."/>
            <person name="Klenk H.-P."/>
            <person name="Labutti K."/>
            <person name="Lapidus A."/>
            <person name="Lindquist E."/>
            <person name="Lipzen A."/>
            <person name="Meier-Kolthoff J.P."/>
            <person name="Ohm R.A."/>
            <person name="Otillar R.P."/>
            <person name="Pangilinan J."/>
            <person name="Peng Y."/>
            <person name="Rokas A."/>
            <person name="Rosa C.A."/>
            <person name="Scheuner C."/>
            <person name="Sibirny A.A."/>
            <person name="Slot J.C."/>
            <person name="Stielow J.B."/>
            <person name="Sun H."/>
            <person name="Kurtzman C.P."/>
            <person name="Blackwell M."/>
            <person name="Grigoriev I.V."/>
            <person name="Jeffries T.W."/>
        </authorList>
    </citation>
    <scope>NUCLEOTIDE SEQUENCE [LARGE SCALE GENOMIC DNA]</scope>
    <source>
        <strain evidence="5">NRRL Y-17324</strain>
    </source>
</reference>
<dbReference type="AlphaFoldDB" id="A0A1E4SBK2"/>
<evidence type="ECO:0000256" key="1">
    <source>
        <dbReference type="ARBA" id="ARBA00004123"/>
    </source>
</evidence>
<organism evidence="4 5">
    <name type="scientific">Suhomyces tanzawaensis NRRL Y-17324</name>
    <dbReference type="NCBI Taxonomy" id="984487"/>
    <lineage>
        <taxon>Eukaryota</taxon>
        <taxon>Fungi</taxon>
        <taxon>Dikarya</taxon>
        <taxon>Ascomycota</taxon>
        <taxon>Saccharomycotina</taxon>
        <taxon>Pichiomycetes</taxon>
        <taxon>Debaryomycetaceae</taxon>
        <taxon>Suhomyces</taxon>
    </lineage>
</organism>
<dbReference type="InterPro" id="IPR036864">
    <property type="entry name" value="Zn2-C6_fun-type_DNA-bd_sf"/>
</dbReference>
<keyword evidence="2" id="KW-0539">Nucleus</keyword>
<dbReference type="EMBL" id="KV453917">
    <property type="protein sequence ID" value="ODV76865.1"/>
    <property type="molecule type" value="Genomic_DNA"/>
</dbReference>
<dbReference type="SUPFAM" id="SSF57701">
    <property type="entry name" value="Zn2/Cys6 DNA-binding domain"/>
    <property type="match status" value="1"/>
</dbReference>
<evidence type="ECO:0000313" key="4">
    <source>
        <dbReference type="EMBL" id="ODV76865.1"/>
    </source>
</evidence>
<dbReference type="Gene3D" id="4.10.240.10">
    <property type="entry name" value="Zn(2)-C6 fungal-type DNA-binding domain"/>
    <property type="match status" value="1"/>
</dbReference>
<dbReference type="STRING" id="984487.A0A1E4SBK2"/>
<dbReference type="GO" id="GO:0000976">
    <property type="term" value="F:transcription cis-regulatory region binding"/>
    <property type="evidence" value="ECO:0007669"/>
    <property type="project" value="TreeGrafter"/>
</dbReference>
<dbReference type="Pfam" id="PF00172">
    <property type="entry name" value="Zn_clus"/>
    <property type="match status" value="1"/>
</dbReference>
<name>A0A1E4SBK2_9ASCO</name>
<comment type="subcellular location">
    <subcellularLocation>
        <location evidence="1">Nucleus</location>
    </subcellularLocation>
</comment>
<sequence>MSAPKETSPTRRDYSRGGCRECKRRKIKCDETKPFCAHCTRLKKECTYPKVGEKVLRVSRRYLDENPTPPPMDSTPKDLNIKVYLGTEGFKKKKKPRRASDLSSSIKIEESPLPVSASPINTIINDTPSSFESFARDTPIPMTANSFPSDDIPTNAFANTTSLSDAGLYANDSPTSSIAWDNLYSHEDLNLLASDLNTIVNDIMFQSNFKNTLDSDFTRLEPLKMVGSSINPGDEIPKHIAVDFIKVNTGHERIYLEDFYHSFANQLLPFGAYDPAQKIYANPIRDVLMKYASQEPFLLAAILAQGAKTSYDKNHLQRDQEAYCSYLSTCLNLLGPALSRNRDKSVKNDLTSNIEAILLTVLLLTSANAANKQQGWRPHLKGAKDIILKATNSRIRQSKTLIICKVWFIDFEMLAGLSSPLGGTLKTNEELVSVVNIDDEYEQSVLRDYGLLRGNGFNIMFGYNHITTYLFRDLIKIFNLRRTCGDKFRAKDSLDYLRLLAGFYEQYNVVYLSQECISTTVTGDLCDVIFVQNENICISWMDLSQQAYSLAGIITILTEILGQPYYAVHIQDLCLNKQLIALVSFLKDCPGIPEQGIKNSVMMIQWPMLVAGINCMFEDEKYVLMKFFRISAQLGSGSAEIALKRIVRVWEKRDLGEDIDTEEENDLDVVLY</sequence>
<dbReference type="InterPro" id="IPR021858">
    <property type="entry name" value="Fun_TF"/>
</dbReference>
<dbReference type="GO" id="GO:0005634">
    <property type="term" value="C:nucleus"/>
    <property type="evidence" value="ECO:0007669"/>
    <property type="project" value="UniProtKB-SubCell"/>
</dbReference>
<dbReference type="GO" id="GO:0045944">
    <property type="term" value="P:positive regulation of transcription by RNA polymerase II"/>
    <property type="evidence" value="ECO:0007669"/>
    <property type="project" value="TreeGrafter"/>
</dbReference>
<dbReference type="CDD" id="cd00067">
    <property type="entry name" value="GAL4"/>
    <property type="match status" value="1"/>
</dbReference>
<dbReference type="PROSITE" id="PS50048">
    <property type="entry name" value="ZN2_CY6_FUNGAL_2"/>
    <property type="match status" value="1"/>
</dbReference>
<evidence type="ECO:0000313" key="5">
    <source>
        <dbReference type="Proteomes" id="UP000094285"/>
    </source>
</evidence>
<dbReference type="GO" id="GO:0008270">
    <property type="term" value="F:zinc ion binding"/>
    <property type="evidence" value="ECO:0007669"/>
    <property type="project" value="InterPro"/>
</dbReference>
<dbReference type="GO" id="GO:0000981">
    <property type="term" value="F:DNA-binding transcription factor activity, RNA polymerase II-specific"/>
    <property type="evidence" value="ECO:0007669"/>
    <property type="project" value="InterPro"/>
</dbReference>
<dbReference type="SMART" id="SM00066">
    <property type="entry name" value="GAL4"/>
    <property type="match status" value="1"/>
</dbReference>
<feature type="domain" description="Zn(2)-C6 fungal-type" evidence="3">
    <location>
        <begin position="18"/>
        <end position="48"/>
    </location>
</feature>
<dbReference type="RefSeq" id="XP_020061987.1">
    <property type="nucleotide sequence ID" value="XM_020210688.1"/>
</dbReference>
<gene>
    <name evidence="4" type="ORF">CANTADRAFT_57394</name>
</gene>
<accession>A0A1E4SBK2</accession>
<dbReference type="OrthoDB" id="424974at2759"/>
<dbReference type="Pfam" id="PF11951">
    <property type="entry name" value="Fungal_trans_2"/>
    <property type="match status" value="1"/>
</dbReference>